<dbReference type="Gene3D" id="3.20.20.150">
    <property type="entry name" value="Divalent-metal-dependent TIM barrel enzymes"/>
    <property type="match status" value="1"/>
</dbReference>
<feature type="non-terminal residue" evidence="1">
    <location>
        <position position="153"/>
    </location>
</feature>
<protein>
    <recommendedName>
        <fullName evidence="2">Xylose isomerase-like TIM barrel domain-containing protein</fullName>
    </recommendedName>
</protein>
<gene>
    <name evidence="1" type="ORF">METZ01_LOCUS381425</name>
</gene>
<name>A0A382U4A2_9ZZZZ</name>
<sequence>MLLQDQISWKDLDSDWLDFMKSISVDTIHLETRGSVNVEGHELNISEGKVPTELFEQAREKVEAKGLKLNNIFFSCPKEIPLGLDGADEQIEIWCRLLESLGQAGIPALGWNYKPMGNFRTESATGRGGAKYSTFDYDVYMKDRKKMHTPEIS</sequence>
<dbReference type="EMBL" id="UINC01141057">
    <property type="protein sequence ID" value="SVD28571.1"/>
    <property type="molecule type" value="Genomic_DNA"/>
</dbReference>
<accession>A0A382U4A2</accession>
<dbReference type="AlphaFoldDB" id="A0A382U4A2"/>
<proteinExistence type="predicted"/>
<reference evidence="1" key="1">
    <citation type="submission" date="2018-05" db="EMBL/GenBank/DDBJ databases">
        <authorList>
            <person name="Lanie J.A."/>
            <person name="Ng W.-L."/>
            <person name="Kazmierczak K.M."/>
            <person name="Andrzejewski T.M."/>
            <person name="Davidsen T.M."/>
            <person name="Wayne K.J."/>
            <person name="Tettelin H."/>
            <person name="Glass J.I."/>
            <person name="Rusch D."/>
            <person name="Podicherti R."/>
            <person name="Tsui H.-C.T."/>
            <person name="Winkler M.E."/>
        </authorList>
    </citation>
    <scope>NUCLEOTIDE SEQUENCE</scope>
</reference>
<organism evidence="1">
    <name type="scientific">marine metagenome</name>
    <dbReference type="NCBI Taxonomy" id="408172"/>
    <lineage>
        <taxon>unclassified sequences</taxon>
        <taxon>metagenomes</taxon>
        <taxon>ecological metagenomes</taxon>
    </lineage>
</organism>
<evidence type="ECO:0008006" key="2">
    <source>
        <dbReference type="Google" id="ProtNLM"/>
    </source>
</evidence>
<evidence type="ECO:0000313" key="1">
    <source>
        <dbReference type="EMBL" id="SVD28571.1"/>
    </source>
</evidence>